<gene>
    <name evidence="1" type="ORF">SAMN05660284_02137</name>
</gene>
<dbReference type="Proteomes" id="UP000242869">
    <property type="component" value="Unassembled WGS sequence"/>
</dbReference>
<sequence length="174" mass="19788">MTLPSRDDVPHKDEPLDPLLLQTLKEHGESLTPDGMSRGRIWQRIDARLNTPAQGFDWRNGWHALMATPKRWGTALAFILVAAIGMPLLISRQPSPDWGAVEFKGVRVVAMTQNMRTDFEEALRQMNVPFEMIQQDGRSALLIRAVDVQRLDMPFRQKWGLPEAETGTLQVVFE</sequence>
<proteinExistence type="predicted"/>
<evidence type="ECO:0000313" key="1">
    <source>
        <dbReference type="EMBL" id="SFN73202.1"/>
    </source>
</evidence>
<name>A0A1I5BET7_9NEIS</name>
<dbReference type="STRING" id="83765.SAMN05660284_02137"/>
<evidence type="ECO:0000313" key="2">
    <source>
        <dbReference type="Proteomes" id="UP000242869"/>
    </source>
</evidence>
<organism evidence="1 2">
    <name type="scientific">Formivibrio citricus</name>
    <dbReference type="NCBI Taxonomy" id="83765"/>
    <lineage>
        <taxon>Bacteria</taxon>
        <taxon>Pseudomonadati</taxon>
        <taxon>Pseudomonadota</taxon>
        <taxon>Betaproteobacteria</taxon>
        <taxon>Neisseriales</taxon>
        <taxon>Chitinibacteraceae</taxon>
        <taxon>Formivibrio</taxon>
    </lineage>
</organism>
<dbReference type="EMBL" id="FOVE01000016">
    <property type="protein sequence ID" value="SFN73202.1"/>
    <property type="molecule type" value="Genomic_DNA"/>
</dbReference>
<protein>
    <submittedName>
        <fullName evidence="1">Uncharacterized protein</fullName>
    </submittedName>
</protein>
<reference evidence="2" key="1">
    <citation type="submission" date="2016-10" db="EMBL/GenBank/DDBJ databases">
        <authorList>
            <person name="Varghese N."/>
            <person name="Submissions S."/>
        </authorList>
    </citation>
    <scope>NUCLEOTIDE SEQUENCE [LARGE SCALE GENOMIC DNA]</scope>
    <source>
        <strain evidence="2">DSM 6150</strain>
    </source>
</reference>
<dbReference type="AlphaFoldDB" id="A0A1I5BET7"/>
<keyword evidence="2" id="KW-1185">Reference proteome</keyword>
<dbReference type="RefSeq" id="WP_091195945.1">
    <property type="nucleotide sequence ID" value="NZ_FOVE01000016.1"/>
</dbReference>
<accession>A0A1I5BET7</accession>